<keyword evidence="3" id="KW-0804">Transcription</keyword>
<dbReference type="InterPro" id="IPR036388">
    <property type="entry name" value="WH-like_DNA-bd_sf"/>
</dbReference>
<dbReference type="SUPFAM" id="SSF55781">
    <property type="entry name" value="GAF domain-like"/>
    <property type="match status" value="1"/>
</dbReference>
<dbReference type="InterPro" id="IPR014757">
    <property type="entry name" value="Tscrpt_reg_IclR_C"/>
</dbReference>
<evidence type="ECO:0000313" key="6">
    <source>
        <dbReference type="EMBL" id="MFC3225599.1"/>
    </source>
</evidence>
<dbReference type="InterPro" id="IPR036390">
    <property type="entry name" value="WH_DNA-bd_sf"/>
</dbReference>
<evidence type="ECO:0000256" key="1">
    <source>
        <dbReference type="ARBA" id="ARBA00023015"/>
    </source>
</evidence>
<name>A0ABV7KU32_9PROT</name>
<sequence length="266" mass="28715">MARLRKDDAERRSREAAGPDFSEALARGMRVIRAFNEEARQMTLSELAKAVDLPRATVRRVLLTFVHLGYVEAEGRLFRLTPKVLDLAAAFLSSSAVSTVLQPTCERITKELGETCSTAVLYGTQVVMIAHAAPPRFIDVGPGVGFRLPAWCTSLGRVLLAELTAAERDALLDRSDLAPATSHTVTGRGDLLDRIAAAGADGYAIVDQEAELGFRSVAVPLRRLDGKAVAALNVGARVEAASLDTLRDRFLPVLQREAAALRTQLL</sequence>
<gene>
    <name evidence="6" type="ORF">ACFOGJ_00050</name>
</gene>
<comment type="caution">
    <text evidence="6">The sequence shown here is derived from an EMBL/GenBank/DDBJ whole genome shotgun (WGS) entry which is preliminary data.</text>
</comment>
<dbReference type="Proteomes" id="UP001595528">
    <property type="component" value="Unassembled WGS sequence"/>
</dbReference>
<keyword evidence="1" id="KW-0805">Transcription regulation</keyword>
<dbReference type="RefSeq" id="WP_379897324.1">
    <property type="nucleotide sequence ID" value="NZ_JBHRTR010000001.1"/>
</dbReference>
<evidence type="ECO:0000259" key="5">
    <source>
        <dbReference type="PROSITE" id="PS51078"/>
    </source>
</evidence>
<evidence type="ECO:0000259" key="4">
    <source>
        <dbReference type="PROSITE" id="PS51077"/>
    </source>
</evidence>
<protein>
    <submittedName>
        <fullName evidence="6">IclR family transcriptional regulator C-terminal domain-containing protein</fullName>
    </submittedName>
</protein>
<feature type="domain" description="IclR-ED" evidence="5">
    <location>
        <begin position="83"/>
        <end position="266"/>
    </location>
</feature>
<evidence type="ECO:0000256" key="2">
    <source>
        <dbReference type="ARBA" id="ARBA00023125"/>
    </source>
</evidence>
<feature type="domain" description="HTH iclR-type" evidence="4">
    <location>
        <begin position="22"/>
        <end position="82"/>
    </location>
</feature>
<dbReference type="PROSITE" id="PS51077">
    <property type="entry name" value="HTH_ICLR"/>
    <property type="match status" value="1"/>
</dbReference>
<dbReference type="Gene3D" id="1.10.10.10">
    <property type="entry name" value="Winged helix-like DNA-binding domain superfamily/Winged helix DNA-binding domain"/>
    <property type="match status" value="1"/>
</dbReference>
<dbReference type="SUPFAM" id="SSF46785">
    <property type="entry name" value="Winged helix' DNA-binding domain"/>
    <property type="match status" value="1"/>
</dbReference>
<dbReference type="Pfam" id="PF09339">
    <property type="entry name" value="HTH_IclR"/>
    <property type="match status" value="1"/>
</dbReference>
<dbReference type="InterPro" id="IPR029016">
    <property type="entry name" value="GAF-like_dom_sf"/>
</dbReference>
<organism evidence="6 7">
    <name type="scientific">Marinibaculum pumilum</name>
    <dbReference type="NCBI Taxonomy" id="1766165"/>
    <lineage>
        <taxon>Bacteria</taxon>
        <taxon>Pseudomonadati</taxon>
        <taxon>Pseudomonadota</taxon>
        <taxon>Alphaproteobacteria</taxon>
        <taxon>Rhodospirillales</taxon>
        <taxon>Rhodospirillaceae</taxon>
        <taxon>Marinibaculum</taxon>
    </lineage>
</organism>
<dbReference type="Pfam" id="PF01614">
    <property type="entry name" value="IclR_C"/>
    <property type="match status" value="1"/>
</dbReference>
<dbReference type="PROSITE" id="PS51078">
    <property type="entry name" value="ICLR_ED"/>
    <property type="match status" value="1"/>
</dbReference>
<reference evidence="7" key="1">
    <citation type="journal article" date="2019" name="Int. J. Syst. Evol. Microbiol.">
        <title>The Global Catalogue of Microorganisms (GCM) 10K type strain sequencing project: providing services to taxonomists for standard genome sequencing and annotation.</title>
        <authorList>
            <consortium name="The Broad Institute Genomics Platform"/>
            <consortium name="The Broad Institute Genome Sequencing Center for Infectious Disease"/>
            <person name="Wu L."/>
            <person name="Ma J."/>
        </authorList>
    </citation>
    <scope>NUCLEOTIDE SEQUENCE [LARGE SCALE GENOMIC DNA]</scope>
    <source>
        <strain evidence="7">KCTC 42964</strain>
    </source>
</reference>
<dbReference type="Gene3D" id="3.30.450.40">
    <property type="match status" value="1"/>
</dbReference>
<dbReference type="InterPro" id="IPR005471">
    <property type="entry name" value="Tscrpt_reg_IclR_N"/>
</dbReference>
<accession>A0ABV7KU32</accession>
<keyword evidence="2" id="KW-0238">DNA-binding</keyword>
<keyword evidence="7" id="KW-1185">Reference proteome</keyword>
<evidence type="ECO:0000313" key="7">
    <source>
        <dbReference type="Proteomes" id="UP001595528"/>
    </source>
</evidence>
<dbReference type="InterPro" id="IPR050707">
    <property type="entry name" value="HTH_MetabolicPath_Reg"/>
</dbReference>
<dbReference type="PANTHER" id="PTHR30136:SF34">
    <property type="entry name" value="TRANSCRIPTIONAL REGULATOR"/>
    <property type="match status" value="1"/>
</dbReference>
<dbReference type="SMART" id="SM00346">
    <property type="entry name" value="HTH_ICLR"/>
    <property type="match status" value="1"/>
</dbReference>
<dbReference type="EMBL" id="JBHRTR010000001">
    <property type="protein sequence ID" value="MFC3225599.1"/>
    <property type="molecule type" value="Genomic_DNA"/>
</dbReference>
<dbReference type="PANTHER" id="PTHR30136">
    <property type="entry name" value="HELIX-TURN-HELIX TRANSCRIPTIONAL REGULATOR, ICLR FAMILY"/>
    <property type="match status" value="1"/>
</dbReference>
<proteinExistence type="predicted"/>
<evidence type="ECO:0000256" key="3">
    <source>
        <dbReference type="ARBA" id="ARBA00023163"/>
    </source>
</evidence>